<sequence length="130" mass="14477">MAKNNAIIQNQLVIIQSQAASLRTLENQVAQLANALNNRPQGSLPSDTENPRRDVAAEFEKKCSTKLAEKDDLTDFEVNEDNSNRAAVRKSLQKNITKPVFSFPEFSESVLEPVVTEEDVEDAEEDGKED</sequence>
<evidence type="ECO:0000313" key="1">
    <source>
        <dbReference type="EMBL" id="GMN62613.1"/>
    </source>
</evidence>
<comment type="caution">
    <text evidence="1">The sequence shown here is derived from an EMBL/GenBank/DDBJ whole genome shotgun (WGS) entry which is preliminary data.</text>
</comment>
<reference evidence="1" key="1">
    <citation type="submission" date="2023-07" db="EMBL/GenBank/DDBJ databases">
        <title>draft genome sequence of fig (Ficus carica).</title>
        <authorList>
            <person name="Takahashi T."/>
            <person name="Nishimura K."/>
        </authorList>
    </citation>
    <scope>NUCLEOTIDE SEQUENCE</scope>
</reference>
<evidence type="ECO:0000313" key="2">
    <source>
        <dbReference type="Proteomes" id="UP001187192"/>
    </source>
</evidence>
<protein>
    <submittedName>
        <fullName evidence="1">Uncharacterized protein</fullName>
    </submittedName>
</protein>
<dbReference type="EMBL" id="BTGU01000132">
    <property type="protein sequence ID" value="GMN62613.1"/>
    <property type="molecule type" value="Genomic_DNA"/>
</dbReference>
<dbReference type="Proteomes" id="UP001187192">
    <property type="component" value="Unassembled WGS sequence"/>
</dbReference>
<name>A0AA88J1C6_FICCA</name>
<gene>
    <name evidence="1" type="ORF">TIFTF001_031687</name>
</gene>
<accession>A0AA88J1C6</accession>
<proteinExistence type="predicted"/>
<organism evidence="1 2">
    <name type="scientific">Ficus carica</name>
    <name type="common">Common fig</name>
    <dbReference type="NCBI Taxonomy" id="3494"/>
    <lineage>
        <taxon>Eukaryota</taxon>
        <taxon>Viridiplantae</taxon>
        <taxon>Streptophyta</taxon>
        <taxon>Embryophyta</taxon>
        <taxon>Tracheophyta</taxon>
        <taxon>Spermatophyta</taxon>
        <taxon>Magnoliopsida</taxon>
        <taxon>eudicotyledons</taxon>
        <taxon>Gunneridae</taxon>
        <taxon>Pentapetalae</taxon>
        <taxon>rosids</taxon>
        <taxon>fabids</taxon>
        <taxon>Rosales</taxon>
        <taxon>Moraceae</taxon>
        <taxon>Ficeae</taxon>
        <taxon>Ficus</taxon>
    </lineage>
</organism>
<dbReference type="AlphaFoldDB" id="A0AA88J1C6"/>
<keyword evidence="2" id="KW-1185">Reference proteome</keyword>